<dbReference type="STRING" id="31234.E3LTH1"/>
<feature type="signal peptide" evidence="1">
    <location>
        <begin position="1"/>
        <end position="17"/>
    </location>
</feature>
<dbReference type="HOGENOM" id="CLU_1300678_0_0_1"/>
<dbReference type="InterPro" id="IPR007284">
    <property type="entry name" value="Ground-like_dom"/>
</dbReference>
<proteinExistence type="predicted"/>
<keyword evidence="4" id="KW-1185">Reference proteome</keyword>
<evidence type="ECO:0000313" key="3">
    <source>
        <dbReference type="EMBL" id="EFP11305.1"/>
    </source>
</evidence>
<evidence type="ECO:0000259" key="2">
    <source>
        <dbReference type="Pfam" id="PF04155"/>
    </source>
</evidence>
<evidence type="ECO:0000313" key="4">
    <source>
        <dbReference type="Proteomes" id="UP000008281"/>
    </source>
</evidence>
<dbReference type="AlphaFoldDB" id="E3LTH1"/>
<dbReference type="Pfam" id="PF04155">
    <property type="entry name" value="Ground-like"/>
    <property type="match status" value="1"/>
</dbReference>
<dbReference type="FunCoup" id="E3LTH1">
    <property type="interactions" value="1764"/>
</dbReference>
<dbReference type="OrthoDB" id="5820722at2759"/>
<protein>
    <submittedName>
        <fullName evidence="3">CRE-GRL-8 protein</fullName>
    </submittedName>
</protein>
<dbReference type="EMBL" id="DS268415">
    <property type="protein sequence ID" value="EFP11305.1"/>
    <property type="molecule type" value="Genomic_DNA"/>
</dbReference>
<accession>E3LTH1</accession>
<keyword evidence="1" id="KW-0732">Signal</keyword>
<evidence type="ECO:0000256" key="1">
    <source>
        <dbReference type="SAM" id="SignalP"/>
    </source>
</evidence>
<name>E3LTH1_CAERE</name>
<dbReference type="Proteomes" id="UP000008281">
    <property type="component" value="Unassembled WGS sequence"/>
</dbReference>
<dbReference type="OMA" id="VICARGH"/>
<gene>
    <name evidence="3" type="primary">Cre-grl-8</name>
    <name evidence="3" type="ORF">CRE_31165</name>
</gene>
<feature type="chain" id="PRO_5003175424" evidence="1">
    <location>
        <begin position="18"/>
        <end position="225"/>
    </location>
</feature>
<dbReference type="InParanoid" id="E3LTH1"/>
<reference evidence="3" key="1">
    <citation type="submission" date="2007-07" db="EMBL/GenBank/DDBJ databases">
        <title>PCAP assembly of the Caenorhabditis remanei genome.</title>
        <authorList>
            <consortium name="The Caenorhabditis remanei Sequencing Consortium"/>
            <person name="Wilson R.K."/>
        </authorList>
    </citation>
    <scope>NUCLEOTIDE SEQUENCE [LARGE SCALE GENOMIC DNA]</scope>
    <source>
        <strain evidence="3">PB4641</strain>
    </source>
</reference>
<dbReference type="eggNOG" id="ENOG502TGXX">
    <property type="taxonomic scope" value="Eukaryota"/>
</dbReference>
<feature type="domain" description="Ground-like" evidence="2">
    <location>
        <begin position="112"/>
        <end position="181"/>
    </location>
</feature>
<organism evidence="4">
    <name type="scientific">Caenorhabditis remanei</name>
    <name type="common">Caenorhabditis vulgaris</name>
    <dbReference type="NCBI Taxonomy" id="31234"/>
    <lineage>
        <taxon>Eukaryota</taxon>
        <taxon>Metazoa</taxon>
        <taxon>Ecdysozoa</taxon>
        <taxon>Nematoda</taxon>
        <taxon>Chromadorea</taxon>
        <taxon>Rhabditida</taxon>
        <taxon>Rhabditina</taxon>
        <taxon>Rhabditomorpha</taxon>
        <taxon>Rhabditoidea</taxon>
        <taxon>Rhabditidae</taxon>
        <taxon>Peloderinae</taxon>
        <taxon>Caenorhabditis</taxon>
    </lineage>
</organism>
<sequence>MLSKNFSILFLFPIALAAIIPLPSPPMPIPEPPTVSDHSKISLTFLFHQVNDSPSLTSEKQTPTALDITSSAHHLPRQENEQKISRNRVRLHSHNSKVSKVSRTREVEILSEKCNDDGLQQIMQDAMTPSLSTSKMVISERATREFGANFDVICARGHFSYYVEATSYCEVTLNDITCLAYKPTSQSEKDSNENDSSSDIIDIREQLVQNRNLKEREEDEAKLNR</sequence>